<dbReference type="Pfam" id="PF08240">
    <property type="entry name" value="ADH_N"/>
    <property type="match status" value="1"/>
</dbReference>
<protein>
    <submittedName>
        <fullName evidence="4">Zinc-binding alcohol dehydrogenase family protein</fullName>
    </submittedName>
</protein>
<reference evidence="4" key="2">
    <citation type="submission" date="2021-04" db="EMBL/GenBank/DDBJ databases">
        <authorList>
            <person name="Gilroy R."/>
        </authorList>
    </citation>
    <scope>NUCLEOTIDE SEQUENCE</scope>
    <source>
        <strain evidence="4">ChiSjej5B23-15282</strain>
    </source>
</reference>
<dbReference type="EMBL" id="DXFA01000135">
    <property type="protein sequence ID" value="HIX48875.1"/>
    <property type="molecule type" value="Genomic_DNA"/>
</dbReference>
<keyword evidence="1" id="KW-0560">Oxidoreductase</keyword>
<dbReference type="CDD" id="cd08261">
    <property type="entry name" value="Zn_ADH7"/>
    <property type="match status" value="1"/>
</dbReference>
<dbReference type="AlphaFoldDB" id="A0A9D1VXN6"/>
<evidence type="ECO:0000259" key="2">
    <source>
        <dbReference type="Pfam" id="PF00107"/>
    </source>
</evidence>
<evidence type="ECO:0000313" key="5">
    <source>
        <dbReference type="Proteomes" id="UP000824243"/>
    </source>
</evidence>
<evidence type="ECO:0000256" key="1">
    <source>
        <dbReference type="ARBA" id="ARBA00023002"/>
    </source>
</evidence>
<feature type="domain" description="Alcohol dehydrogenase-like C-terminal" evidence="2">
    <location>
        <begin position="171"/>
        <end position="308"/>
    </location>
</feature>
<dbReference type="Proteomes" id="UP000824243">
    <property type="component" value="Unassembled WGS sequence"/>
</dbReference>
<accession>A0A9D1VXN6</accession>
<dbReference type="InterPro" id="IPR050129">
    <property type="entry name" value="Zn_alcohol_dh"/>
</dbReference>
<organism evidence="4 5">
    <name type="scientific">Candidatus Mediterraneibacter caccavium</name>
    <dbReference type="NCBI Taxonomy" id="2838661"/>
    <lineage>
        <taxon>Bacteria</taxon>
        <taxon>Bacillati</taxon>
        <taxon>Bacillota</taxon>
        <taxon>Clostridia</taxon>
        <taxon>Lachnospirales</taxon>
        <taxon>Lachnospiraceae</taxon>
        <taxon>Mediterraneibacter</taxon>
    </lineage>
</organism>
<dbReference type="GO" id="GO:0016491">
    <property type="term" value="F:oxidoreductase activity"/>
    <property type="evidence" value="ECO:0007669"/>
    <property type="project" value="UniProtKB-KW"/>
</dbReference>
<evidence type="ECO:0000313" key="4">
    <source>
        <dbReference type="EMBL" id="HIX48875.1"/>
    </source>
</evidence>
<dbReference type="PANTHER" id="PTHR43401">
    <property type="entry name" value="L-THREONINE 3-DEHYDROGENASE"/>
    <property type="match status" value="1"/>
</dbReference>
<proteinExistence type="predicted"/>
<dbReference type="Gene3D" id="3.90.180.10">
    <property type="entry name" value="Medium-chain alcohol dehydrogenases, catalytic domain"/>
    <property type="match status" value="1"/>
</dbReference>
<feature type="domain" description="Alcohol dehydrogenase-like N-terminal" evidence="3">
    <location>
        <begin position="23"/>
        <end position="128"/>
    </location>
</feature>
<dbReference type="SUPFAM" id="SSF51735">
    <property type="entry name" value="NAD(P)-binding Rossmann-fold domains"/>
    <property type="match status" value="1"/>
</dbReference>
<dbReference type="PANTHER" id="PTHR43401:SF2">
    <property type="entry name" value="L-THREONINE 3-DEHYDROGENASE"/>
    <property type="match status" value="1"/>
</dbReference>
<dbReference type="InterPro" id="IPR011032">
    <property type="entry name" value="GroES-like_sf"/>
</dbReference>
<reference evidence="4" key="1">
    <citation type="journal article" date="2021" name="PeerJ">
        <title>Extensive microbial diversity within the chicken gut microbiome revealed by metagenomics and culture.</title>
        <authorList>
            <person name="Gilroy R."/>
            <person name="Ravi A."/>
            <person name="Getino M."/>
            <person name="Pursley I."/>
            <person name="Horton D.L."/>
            <person name="Alikhan N.F."/>
            <person name="Baker D."/>
            <person name="Gharbi K."/>
            <person name="Hall N."/>
            <person name="Watson M."/>
            <person name="Adriaenssens E.M."/>
            <person name="Foster-Nyarko E."/>
            <person name="Jarju S."/>
            <person name="Secka A."/>
            <person name="Antonio M."/>
            <person name="Oren A."/>
            <person name="Chaudhuri R.R."/>
            <person name="La Ragione R."/>
            <person name="Hildebrand F."/>
            <person name="Pallen M.J."/>
        </authorList>
    </citation>
    <scope>NUCLEOTIDE SEQUENCE</scope>
    <source>
        <strain evidence="4">ChiSjej5B23-15282</strain>
    </source>
</reference>
<dbReference type="InterPro" id="IPR013154">
    <property type="entry name" value="ADH-like_N"/>
</dbReference>
<evidence type="ECO:0000259" key="3">
    <source>
        <dbReference type="Pfam" id="PF08240"/>
    </source>
</evidence>
<name>A0A9D1VXN6_9FIRM</name>
<gene>
    <name evidence="4" type="ORF">H9981_07690</name>
</gene>
<dbReference type="Gene3D" id="3.40.50.720">
    <property type="entry name" value="NAD(P)-binding Rossmann-like Domain"/>
    <property type="match status" value="1"/>
</dbReference>
<comment type="caution">
    <text evidence="4">The sequence shown here is derived from an EMBL/GenBank/DDBJ whole genome shotgun (WGS) entry which is preliminary data.</text>
</comment>
<dbReference type="InterPro" id="IPR036291">
    <property type="entry name" value="NAD(P)-bd_dom_sf"/>
</dbReference>
<sequence>MKAIYITEPGHVEIREIEKPVRKPGEALLKILYGGICGSDLGSYRGTFAYFDYPRIPGHEFSAEIVEVDENEYGLKKGMIVTCNPYFNCGSCYSCGRGIVNACMDNQTMGCQRDGAFCEYITMPLERIYDGKGLDPKLLAAIEPFCISYHGVQRAGIKKGDKVLVVGAGTIGVLAGCAAKALGGEVYMCDVAEKKLRYAMDNFGFDGMILNESPEALEKAVADITGQIDIRGNVNAYGFDVCIEAVGLPSTFQNCIDAAAFGGKVVLIGVGKKNLDFNFTLIQKKELNVFGSRNALKKDFVELIDLVNEGRADLGRVITNMYPADKAAEAFAEFDKNGAEMLKVVLDFTGF</sequence>
<dbReference type="SUPFAM" id="SSF50129">
    <property type="entry name" value="GroES-like"/>
    <property type="match status" value="1"/>
</dbReference>
<dbReference type="InterPro" id="IPR013149">
    <property type="entry name" value="ADH-like_C"/>
</dbReference>
<dbReference type="Pfam" id="PF00107">
    <property type="entry name" value="ADH_zinc_N"/>
    <property type="match status" value="1"/>
</dbReference>